<dbReference type="InterPro" id="IPR011933">
    <property type="entry name" value="Double_TM_dom"/>
</dbReference>
<feature type="transmembrane region" description="Helical" evidence="1">
    <location>
        <begin position="657"/>
        <end position="675"/>
    </location>
</feature>
<dbReference type="NCBIfam" id="TIGR02226">
    <property type="entry name" value="two_anch"/>
    <property type="match status" value="1"/>
</dbReference>
<feature type="transmembrane region" description="Helical" evidence="1">
    <location>
        <begin position="6"/>
        <end position="24"/>
    </location>
</feature>
<comment type="caution">
    <text evidence="3">The sequence shown here is derived from an EMBL/GenBank/DDBJ whole genome shotgun (WGS) entry which is preliminary data.</text>
</comment>
<dbReference type="PANTHER" id="PTHR37464:SF1">
    <property type="entry name" value="BLL2463 PROTEIN"/>
    <property type="match status" value="1"/>
</dbReference>
<reference evidence="3" key="1">
    <citation type="submission" date="2022-08" db="EMBL/GenBank/DDBJ databases">
        <title>Draft genome sequencing of Roseisolibacter agri AW1220.</title>
        <authorList>
            <person name="Tobiishi Y."/>
            <person name="Tonouchi A."/>
        </authorList>
    </citation>
    <scope>NUCLEOTIDE SEQUENCE</scope>
    <source>
        <strain evidence="3">AW1220</strain>
    </source>
</reference>
<dbReference type="PANTHER" id="PTHR37464">
    <property type="entry name" value="BLL2463 PROTEIN"/>
    <property type="match status" value="1"/>
</dbReference>
<evidence type="ECO:0000259" key="2">
    <source>
        <dbReference type="SMART" id="SM00327"/>
    </source>
</evidence>
<evidence type="ECO:0000313" key="3">
    <source>
        <dbReference type="EMBL" id="GLC25971.1"/>
    </source>
</evidence>
<dbReference type="Gene3D" id="3.40.50.410">
    <property type="entry name" value="von Willebrand factor, type A domain"/>
    <property type="match status" value="1"/>
</dbReference>
<protein>
    <recommendedName>
        <fullName evidence="2">VWFA domain-containing protein</fullName>
    </recommendedName>
</protein>
<dbReference type="AlphaFoldDB" id="A0AA37QBR3"/>
<feature type="domain" description="VWFA" evidence="2">
    <location>
        <begin position="91"/>
        <end position="249"/>
    </location>
</feature>
<dbReference type="SUPFAM" id="SSF52317">
    <property type="entry name" value="Class I glutamine amidotransferase-like"/>
    <property type="match status" value="1"/>
</dbReference>
<dbReference type="Proteomes" id="UP001161325">
    <property type="component" value="Unassembled WGS sequence"/>
</dbReference>
<keyword evidence="1" id="KW-0472">Membrane</keyword>
<keyword evidence="1" id="KW-0812">Transmembrane</keyword>
<accession>A0AA37QBR3</accession>
<dbReference type="EMBL" id="BRXS01000004">
    <property type="protein sequence ID" value="GLC25971.1"/>
    <property type="molecule type" value="Genomic_DNA"/>
</dbReference>
<dbReference type="SUPFAM" id="SSF53300">
    <property type="entry name" value="vWA-like"/>
    <property type="match status" value="1"/>
</dbReference>
<dbReference type="SMART" id="SM00327">
    <property type="entry name" value="VWA"/>
    <property type="match status" value="1"/>
</dbReference>
<proteinExistence type="predicted"/>
<dbReference type="Pfam" id="PF07584">
    <property type="entry name" value="BatA"/>
    <property type="match status" value="1"/>
</dbReference>
<feature type="transmembrane region" description="Helical" evidence="1">
    <location>
        <begin position="59"/>
        <end position="78"/>
    </location>
</feature>
<keyword evidence="4" id="KW-1185">Reference proteome</keyword>
<dbReference type="Gene3D" id="3.40.50.880">
    <property type="match status" value="1"/>
</dbReference>
<gene>
    <name evidence="3" type="ORF">rosag_24840</name>
</gene>
<name>A0AA37QBR3_9BACT</name>
<evidence type="ECO:0000256" key="1">
    <source>
        <dbReference type="SAM" id="Phobius"/>
    </source>
</evidence>
<organism evidence="3 4">
    <name type="scientific">Roseisolibacter agri</name>
    <dbReference type="NCBI Taxonomy" id="2014610"/>
    <lineage>
        <taxon>Bacteria</taxon>
        <taxon>Pseudomonadati</taxon>
        <taxon>Gemmatimonadota</taxon>
        <taxon>Gemmatimonadia</taxon>
        <taxon>Gemmatimonadales</taxon>
        <taxon>Gemmatimonadaceae</taxon>
        <taxon>Roseisolibacter</taxon>
    </lineage>
</organism>
<dbReference type="InterPro" id="IPR024163">
    <property type="entry name" value="Aerotolerance_reg_N"/>
</dbReference>
<evidence type="ECO:0000313" key="4">
    <source>
        <dbReference type="Proteomes" id="UP001161325"/>
    </source>
</evidence>
<keyword evidence="1" id="KW-1133">Transmembrane helix</keyword>
<sequence>MGFLTPWFLGGLALLAVPLLIHLTRRDRATPVPFPSLMFVRRVPQPSTARHRLRDLPLLLLRALALALLAFAFARPLLDRARAAVAAPVGGRELVLLLDRSASMASPDRWSRAQAAARRALDAIGPRDRVTVVYFDGAPTVAAPAGNMVAARTAVDTARAGAGSTRYAPALALASRLLANSALPRREAQVISDFQRAGWRDAPEARLPAGASLTWVDVGGDAAPDVGVVGVDLRREEGANGATVLHVAARLVTNGGAARTVPVSLAIGGRATRSVRANVTPGQPAIVTFDSIPLPAGWSTAAVSVPSDAHPANDRHHFVAAREQALRVLLVDGPSRREDAGLYLRRALGVGASSPFRVDVVNRDALRAGDLAGHGLVVLHDAPLRGAVGRALAEHVRNGAGLLVALGETSAPEAWEPALGALLPGAPGPVVDRTEAGGARLASTERGHPVFAPFADTHSGDLTAPRVLRRRGLRLASDAQVLARFDDGAPALAERAEGQGRVVVWTSTLDDWWTDVALQPVFVPFVHQLAAHTARYAPSPASYVVGQSVDPARLPGLTGSEWVAQAPSGRRVRLGGAGAASVLALDEAGVHQLRATSAAPGSGIPLAANADAAESDVARIEPAAMAAAVVDSARTGAQAAIAPPIETRAEREARQGFWWWFLAGALLLLAGETLLSNRRAPIAR</sequence>
<dbReference type="InterPro" id="IPR029062">
    <property type="entry name" value="Class_I_gatase-like"/>
</dbReference>
<dbReference type="InterPro" id="IPR036465">
    <property type="entry name" value="vWFA_dom_sf"/>
</dbReference>
<dbReference type="RefSeq" id="WP_284350440.1">
    <property type="nucleotide sequence ID" value="NZ_BRXS01000004.1"/>
</dbReference>
<dbReference type="Pfam" id="PF13519">
    <property type="entry name" value="VWA_2"/>
    <property type="match status" value="1"/>
</dbReference>
<dbReference type="InterPro" id="IPR002035">
    <property type="entry name" value="VWF_A"/>
</dbReference>